<evidence type="ECO:0000256" key="2">
    <source>
        <dbReference type="ARBA" id="ARBA00022679"/>
    </source>
</evidence>
<sequence length="463" mass="53022">MDGCVARWMLISNLDNGKWKTLVLLPAHCSSRILLLKCTGSSHNLSQAMETSAIIRLRYEEMLFYAACVSNCWCVCLCVCVCLEGRVCRRGVGGGGGMRMGSSWRWQLSRAMRLALWWCRLCCPQRGGRGGGDKLWTRGRLSELWSYGKVLLKSLYFNSLNNSDTLLDCAFEPVYWIVDNVTRWFGVVFVCLVILLTTSVVAIVYLFVLPTIFSTYPVHWVVWHLCYGHWLLIMVVFHYYKAATTSPGQPPKDKIHIPSVSICKKCITPKPARTHHCSICNMCVLKMDHHCPWLNNCVGHFNHRYFFSFCLYMMLGCIYCSISSRDMFLEAYSAIESYYQTPPPAYTFRETTAHKSIVFLWVLTSSVAVALGGLTLWHAVLISRGETSVERHINRKETKRLKEKGKVFRNPYHHGKINNWKLLLGVEKKSHWVTRFLLPSSHLPCGDGIMWDSTVTRRDPMAI</sequence>
<feature type="transmembrane region" description="Helical" evidence="7">
    <location>
        <begin position="305"/>
        <end position="324"/>
    </location>
</feature>
<dbReference type="InParanoid" id="A0A3Q3KTF1"/>
<reference evidence="9" key="2">
    <citation type="submission" date="2025-09" db="UniProtKB">
        <authorList>
            <consortium name="Ensembl"/>
        </authorList>
    </citation>
    <scope>IDENTIFICATION</scope>
</reference>
<dbReference type="RefSeq" id="XP_026172058.1">
    <property type="nucleotide sequence ID" value="XM_026316273.2"/>
</dbReference>
<dbReference type="AlphaFoldDB" id="A0A3Q3KTF1"/>
<keyword evidence="5 7" id="KW-0472">Membrane</keyword>
<dbReference type="Proteomes" id="UP000261640">
    <property type="component" value="Unplaced"/>
</dbReference>
<keyword evidence="10" id="KW-1185">Reference proteome</keyword>
<evidence type="ECO:0000256" key="3">
    <source>
        <dbReference type="ARBA" id="ARBA00022692"/>
    </source>
</evidence>
<evidence type="ECO:0000313" key="9">
    <source>
        <dbReference type="Ensembl" id="ENSMAMP00000004663.1"/>
    </source>
</evidence>
<protein>
    <recommendedName>
        <fullName evidence="7">Palmitoyltransferase</fullName>
        <ecNumber evidence="7">2.3.1.225</ecNumber>
    </recommendedName>
</protein>
<feature type="transmembrane region" description="Helical" evidence="7">
    <location>
        <begin position="358"/>
        <end position="382"/>
    </location>
</feature>
<dbReference type="STRING" id="205130.ENSMAMP00000004663"/>
<comment type="domain">
    <text evidence="7">The DHHC domain is required for palmitoyltransferase activity.</text>
</comment>
<keyword evidence="2 7" id="KW-0808">Transferase</keyword>
<organism evidence="9 10">
    <name type="scientific">Mastacembelus armatus</name>
    <name type="common">zig-zag eel</name>
    <dbReference type="NCBI Taxonomy" id="205130"/>
    <lineage>
        <taxon>Eukaryota</taxon>
        <taxon>Metazoa</taxon>
        <taxon>Chordata</taxon>
        <taxon>Craniata</taxon>
        <taxon>Vertebrata</taxon>
        <taxon>Euteleostomi</taxon>
        <taxon>Actinopterygii</taxon>
        <taxon>Neopterygii</taxon>
        <taxon>Teleostei</taxon>
        <taxon>Neoteleostei</taxon>
        <taxon>Acanthomorphata</taxon>
        <taxon>Anabantaria</taxon>
        <taxon>Synbranchiformes</taxon>
        <taxon>Mastacembelidae</taxon>
        <taxon>Mastacembelus</taxon>
    </lineage>
</organism>
<comment type="catalytic activity">
    <reaction evidence="7">
        <text>L-cysteinyl-[protein] + hexadecanoyl-CoA = S-hexadecanoyl-L-cysteinyl-[protein] + CoA</text>
        <dbReference type="Rhea" id="RHEA:36683"/>
        <dbReference type="Rhea" id="RHEA-COMP:10131"/>
        <dbReference type="Rhea" id="RHEA-COMP:11032"/>
        <dbReference type="ChEBI" id="CHEBI:29950"/>
        <dbReference type="ChEBI" id="CHEBI:57287"/>
        <dbReference type="ChEBI" id="CHEBI:57379"/>
        <dbReference type="ChEBI" id="CHEBI:74151"/>
        <dbReference type="EC" id="2.3.1.225"/>
    </reaction>
</comment>
<evidence type="ECO:0000313" key="10">
    <source>
        <dbReference type="Proteomes" id="UP000261640"/>
    </source>
</evidence>
<reference evidence="9" key="1">
    <citation type="submission" date="2025-08" db="UniProtKB">
        <authorList>
            <consortium name="Ensembl"/>
        </authorList>
    </citation>
    <scope>IDENTIFICATION</scope>
</reference>
<dbReference type="GO" id="GO:0019706">
    <property type="term" value="F:protein-cysteine S-palmitoyltransferase activity"/>
    <property type="evidence" value="ECO:0007669"/>
    <property type="project" value="UniProtKB-EC"/>
</dbReference>
<accession>A0A3Q3KTF1</accession>
<comment type="similarity">
    <text evidence="7">Belongs to the DHHC palmitoyltransferase family.</text>
</comment>
<evidence type="ECO:0000256" key="5">
    <source>
        <dbReference type="ARBA" id="ARBA00023136"/>
    </source>
</evidence>
<feature type="domain" description="Palmitoyltransferase DHHC" evidence="8">
    <location>
        <begin position="261"/>
        <end position="392"/>
    </location>
</feature>
<evidence type="ECO:0000256" key="6">
    <source>
        <dbReference type="ARBA" id="ARBA00023315"/>
    </source>
</evidence>
<evidence type="ECO:0000256" key="7">
    <source>
        <dbReference type="RuleBase" id="RU079119"/>
    </source>
</evidence>
<comment type="subcellular location">
    <subcellularLocation>
        <location evidence="1">Membrane</location>
        <topology evidence="1">Multi-pass membrane protein</topology>
    </subcellularLocation>
</comment>
<dbReference type="InterPro" id="IPR039859">
    <property type="entry name" value="PFA4/ZDH16/20/ERF2-like"/>
</dbReference>
<feature type="transmembrane region" description="Helical" evidence="7">
    <location>
        <begin position="184"/>
        <end position="208"/>
    </location>
</feature>
<keyword evidence="6 7" id="KW-0012">Acyltransferase</keyword>
<keyword evidence="3 7" id="KW-0812">Transmembrane</keyword>
<dbReference type="GeneTree" id="ENSGT00940000155032"/>
<evidence type="ECO:0000256" key="4">
    <source>
        <dbReference type="ARBA" id="ARBA00022989"/>
    </source>
</evidence>
<dbReference type="GO" id="GO:0016020">
    <property type="term" value="C:membrane"/>
    <property type="evidence" value="ECO:0007669"/>
    <property type="project" value="UniProtKB-SubCell"/>
</dbReference>
<dbReference type="InterPro" id="IPR001594">
    <property type="entry name" value="Palmitoyltrfase_DHHC"/>
</dbReference>
<dbReference type="EC" id="2.3.1.225" evidence="7"/>
<evidence type="ECO:0000256" key="1">
    <source>
        <dbReference type="ARBA" id="ARBA00004141"/>
    </source>
</evidence>
<keyword evidence="4 7" id="KW-1133">Transmembrane helix</keyword>
<dbReference type="GeneID" id="113135920"/>
<dbReference type="Ensembl" id="ENSMAMT00000004780.2">
    <property type="protein sequence ID" value="ENSMAMP00000004663.1"/>
    <property type="gene ID" value="ENSMAMG00000003147.2"/>
</dbReference>
<proteinExistence type="inferred from homology"/>
<dbReference type="PROSITE" id="PS50216">
    <property type="entry name" value="DHHC"/>
    <property type="match status" value="1"/>
</dbReference>
<dbReference type="PANTHER" id="PTHR12246">
    <property type="entry name" value="PALMITOYLTRANSFERASE ZDHHC16"/>
    <property type="match status" value="1"/>
</dbReference>
<evidence type="ECO:0000259" key="8">
    <source>
        <dbReference type="Pfam" id="PF01529"/>
    </source>
</evidence>
<dbReference type="CTD" id="393316"/>
<dbReference type="OrthoDB" id="331948at2759"/>
<dbReference type="FunCoup" id="A0A3Q3KTF1">
    <property type="interactions" value="1136"/>
</dbReference>
<feature type="transmembrane region" description="Helical" evidence="7">
    <location>
        <begin position="220"/>
        <end position="240"/>
    </location>
</feature>
<name>A0A3Q3KTF1_9TELE</name>
<dbReference type="Pfam" id="PF01529">
    <property type="entry name" value="DHHC"/>
    <property type="match status" value="1"/>
</dbReference>